<evidence type="ECO:0000256" key="3">
    <source>
        <dbReference type="ARBA" id="ARBA00022840"/>
    </source>
</evidence>
<keyword evidence="2" id="KW-0547">Nucleotide-binding</keyword>
<evidence type="ECO:0000259" key="4">
    <source>
        <dbReference type="PROSITE" id="PS50893"/>
    </source>
</evidence>
<evidence type="ECO:0000313" key="5">
    <source>
        <dbReference type="EMBL" id="AIG64411.1"/>
    </source>
</evidence>
<sequence>MDVKGLIFGYTETPVLRDISLHVDEGECVCLTGSNGCGKSTLVKLLIGELRFNTGTIEVLGKPVSSAQQLTEVGYLPQNASFSKIAFPITAMELAVQGLLRDFGWPRIPRARHKKKVAEVFESLGLTPQLNVPFNELSGGLQQRVLIARALLAEPKLLILDEPTTGVDKESRVQFLHLLEELRTQKNLGMLIVTHDVRLIQQYMEVTRVCSIEEGRLVNA</sequence>
<dbReference type="SMART" id="SM00382">
    <property type="entry name" value="AAA"/>
    <property type="match status" value="1"/>
</dbReference>
<dbReference type="InterPro" id="IPR050153">
    <property type="entry name" value="Metal_Ion_Import_ABC"/>
</dbReference>
<dbReference type="Proteomes" id="UP000028504">
    <property type="component" value="Chromosome"/>
</dbReference>
<keyword evidence="1" id="KW-0813">Transport</keyword>
<dbReference type="InterPro" id="IPR027417">
    <property type="entry name" value="P-loop_NTPase"/>
</dbReference>
<proteinExistence type="predicted"/>
<keyword evidence="6" id="KW-1185">Reference proteome</keyword>
<dbReference type="InterPro" id="IPR003593">
    <property type="entry name" value="AAA+_ATPase"/>
</dbReference>
<feature type="domain" description="ABC transporter" evidence="4">
    <location>
        <begin position="1"/>
        <end position="220"/>
    </location>
</feature>
<evidence type="ECO:0000256" key="2">
    <source>
        <dbReference type="ARBA" id="ARBA00022741"/>
    </source>
</evidence>
<gene>
    <name evidence="5" type="ORF">CATYP_07215</name>
</gene>
<dbReference type="PROSITE" id="PS50893">
    <property type="entry name" value="ABC_TRANSPORTER_2"/>
    <property type="match status" value="1"/>
</dbReference>
<dbReference type="InterPro" id="IPR003439">
    <property type="entry name" value="ABC_transporter-like_ATP-bd"/>
</dbReference>
<keyword evidence="3" id="KW-0067">ATP-binding</keyword>
<protein>
    <recommendedName>
        <fullName evidence="4">ABC transporter domain-containing protein</fullName>
    </recommendedName>
</protein>
<organism evidence="5 6">
    <name type="scientific">Corynebacterium atypicum</name>
    <dbReference type="NCBI Taxonomy" id="191610"/>
    <lineage>
        <taxon>Bacteria</taxon>
        <taxon>Bacillati</taxon>
        <taxon>Actinomycetota</taxon>
        <taxon>Actinomycetes</taxon>
        <taxon>Mycobacteriales</taxon>
        <taxon>Corynebacteriaceae</taxon>
        <taxon>Corynebacterium</taxon>
    </lineage>
</organism>
<name>A0ABM5QNS1_9CORY</name>
<dbReference type="Pfam" id="PF00005">
    <property type="entry name" value="ABC_tran"/>
    <property type="match status" value="1"/>
</dbReference>
<dbReference type="SUPFAM" id="SSF52540">
    <property type="entry name" value="P-loop containing nucleoside triphosphate hydrolases"/>
    <property type="match status" value="1"/>
</dbReference>
<evidence type="ECO:0000256" key="1">
    <source>
        <dbReference type="ARBA" id="ARBA00022448"/>
    </source>
</evidence>
<dbReference type="Gene3D" id="3.40.50.300">
    <property type="entry name" value="P-loop containing nucleotide triphosphate hydrolases"/>
    <property type="match status" value="1"/>
</dbReference>
<reference evidence="5 6" key="1">
    <citation type="submission" date="2014-07" db="EMBL/GenBank/DDBJ databases">
        <title>Complete genome sequence of Corynebacterium atypicum DSM 44849: identifiction of the mycolic acid biosynthesis genes.</title>
        <authorList>
            <person name="Tippelt A."/>
            <person name="Mollmann S."/>
            <person name="Albersmeier A."/>
            <person name="Jaenicke S."/>
            <person name="Ruckert C."/>
            <person name="Tauch A."/>
        </authorList>
    </citation>
    <scope>NUCLEOTIDE SEQUENCE [LARGE SCALE GENOMIC DNA]</scope>
    <source>
        <strain evidence="5 6">R2070</strain>
    </source>
</reference>
<dbReference type="EMBL" id="CP008944">
    <property type="protein sequence ID" value="AIG64411.1"/>
    <property type="molecule type" value="Genomic_DNA"/>
</dbReference>
<accession>A0ABM5QNS1</accession>
<dbReference type="PANTHER" id="PTHR42734">
    <property type="entry name" value="METAL TRANSPORT SYSTEM ATP-BINDING PROTEIN TM_0124-RELATED"/>
    <property type="match status" value="1"/>
</dbReference>
<evidence type="ECO:0000313" key="6">
    <source>
        <dbReference type="Proteomes" id="UP000028504"/>
    </source>
</evidence>